<dbReference type="Proteomes" id="UP000094067">
    <property type="component" value="Unassembled WGS sequence"/>
</dbReference>
<dbReference type="EMBL" id="MCGH01000005">
    <property type="protein sequence ID" value="ODM01894.1"/>
    <property type="molecule type" value="Genomic_DNA"/>
</dbReference>
<dbReference type="EMBL" id="MEHA01000029">
    <property type="protein sequence ID" value="ODR44619.1"/>
    <property type="molecule type" value="Genomic_DNA"/>
</dbReference>
<dbReference type="EMBL" id="MEHD01000008">
    <property type="protein sequence ID" value="ODR61026.1"/>
    <property type="molecule type" value="Genomic_DNA"/>
</dbReference>
<keyword evidence="11" id="KW-1185">Reference proteome</keyword>
<dbReference type="PANTHER" id="PTHR42693:SF53">
    <property type="entry name" value="ENDO-4-O-SULFATASE"/>
    <property type="match status" value="1"/>
</dbReference>
<evidence type="ECO:0000313" key="8">
    <source>
        <dbReference type="EMBL" id="ODR61026.1"/>
    </source>
</evidence>
<dbReference type="CDD" id="cd16027">
    <property type="entry name" value="SGSH"/>
    <property type="match status" value="1"/>
</dbReference>
<evidence type="ECO:0000313" key="10">
    <source>
        <dbReference type="Proteomes" id="UP000094271"/>
    </source>
</evidence>
<reference evidence="6 9" key="1">
    <citation type="submission" date="2016-07" db="EMBL/GenBank/DDBJ databases">
        <title>Characterization of isolates of Eisenbergiella tayi derived from blood cultures, using whole genome sequencing.</title>
        <authorList>
            <person name="Burdz T."/>
            <person name="Wiebe D."/>
            <person name="Huynh C."/>
            <person name="Bernard K."/>
        </authorList>
    </citation>
    <scope>NUCLEOTIDE SEQUENCE [LARGE SCALE GENOMIC DNA]</scope>
    <source>
        <strain evidence="6 9">NML 110608</strain>
    </source>
</reference>
<accession>A0A1E2ZZH1</accession>
<dbReference type="PATRIC" id="fig|1432052.4.peg.6525"/>
<proteinExistence type="inferred from homology"/>
<dbReference type="InterPro" id="IPR050738">
    <property type="entry name" value="Sulfatase"/>
</dbReference>
<protein>
    <submittedName>
        <fullName evidence="6">Choline-sulfatase</fullName>
        <ecNumber evidence="6">3.1.6.6</ecNumber>
    </submittedName>
</protein>
<keyword evidence="3 6" id="KW-0378">Hydrolase</keyword>
<dbReference type="GO" id="GO:0046872">
    <property type="term" value="F:metal ion binding"/>
    <property type="evidence" value="ECO:0007669"/>
    <property type="project" value="UniProtKB-KW"/>
</dbReference>
<keyword evidence="2" id="KW-0479">Metal-binding</keyword>
<organism evidence="6 9">
    <name type="scientific">Eisenbergiella tayi</name>
    <dbReference type="NCBI Taxonomy" id="1432052"/>
    <lineage>
        <taxon>Bacteria</taxon>
        <taxon>Bacillati</taxon>
        <taxon>Bacillota</taxon>
        <taxon>Clostridia</taxon>
        <taxon>Lachnospirales</taxon>
        <taxon>Lachnospiraceae</taxon>
        <taxon>Eisenbergiella</taxon>
    </lineage>
</organism>
<dbReference type="Proteomes" id="UP000094271">
    <property type="component" value="Unassembled WGS sequence"/>
</dbReference>
<dbReference type="AlphaFoldDB" id="A0A1E2ZZH1"/>
<evidence type="ECO:0000256" key="3">
    <source>
        <dbReference type="ARBA" id="ARBA00022801"/>
    </source>
</evidence>
<dbReference type="Pfam" id="PF00884">
    <property type="entry name" value="Sulfatase"/>
    <property type="match status" value="1"/>
</dbReference>
<name>A0A1E2ZZH1_9FIRM</name>
<evidence type="ECO:0000313" key="11">
    <source>
        <dbReference type="Proteomes" id="UP000094869"/>
    </source>
</evidence>
<reference evidence="8 11" key="2">
    <citation type="submission" date="2016-08" db="EMBL/GenBank/DDBJ databases">
        <title>Characterization of Isolates of Eisenbergiella tayi Derived from Blood Cultures, Using Whole Genome Sequencing.</title>
        <authorList>
            <person name="Bernier A.-M."/>
            <person name="Burdz T."/>
            <person name="Wiebe D."/>
            <person name="Bernard K."/>
        </authorList>
    </citation>
    <scope>NUCLEOTIDE SEQUENCE [LARGE SCALE GENOMIC DNA]</scope>
    <source>
        <strain evidence="8 11">NML120146</strain>
    </source>
</reference>
<dbReference type="Gene3D" id="3.40.720.10">
    <property type="entry name" value="Alkaline Phosphatase, subunit A"/>
    <property type="match status" value="1"/>
</dbReference>
<sequence>MERINLVYIHCHDVGRYISPFGYKMDTPCLQQLAESGMLFRNMHCAAPSCSPSRAAMLTGMYAHCSGMYGLVNRGFELEKKECHLAPWLSCNDYKTILAGTQHVVKDRDGIPYDIILEEKKGEKVLNSQRLVCQGMEALDSLNGESFFLDIGFGDTHRPYRDGTAQYNPAYIYPPEPLPDTRQVREDMAGFMAEAKIFDNAVGSIINGLDSRGLLQNTLILCTTDHGIAFPAMKCNLNKFGTGVFCIMSLPGKIMKGSASDALLSQIDLFPTICELLELPQPPWLQGTSFIPLLKGNNEQIRDELFAEITYHCNYEPQRMVRTPNYLYIRRYTSRNKVYCADCDEGLSKQMWMENGWQDRSVDKEQLYDLMFDPQEAKNQVNNPEYESVLVDMRERLDCWQHETSDFLYTGKECKFITNTPEGNIYVSKDTDCNTSDLWLIQEQPKGYA</sequence>
<dbReference type="PROSITE" id="PS00523">
    <property type="entry name" value="SULFATASE_1"/>
    <property type="match status" value="1"/>
</dbReference>
<dbReference type="InterPro" id="IPR024607">
    <property type="entry name" value="Sulfatase_CS"/>
</dbReference>
<dbReference type="PANTHER" id="PTHR42693">
    <property type="entry name" value="ARYLSULFATASE FAMILY MEMBER"/>
    <property type="match status" value="1"/>
</dbReference>
<reference evidence="7 10" key="3">
    <citation type="submission" date="2016-08" db="EMBL/GenBank/DDBJ databases">
        <authorList>
            <person name="Seilhamer J.J."/>
        </authorList>
    </citation>
    <scope>NUCLEOTIDE SEQUENCE [LARGE SCALE GENOMIC DNA]</scope>
    <source>
        <strain evidence="7 10">NML150140-1</strain>
    </source>
</reference>
<evidence type="ECO:0000313" key="6">
    <source>
        <dbReference type="EMBL" id="ODM01894.1"/>
    </source>
</evidence>
<evidence type="ECO:0000256" key="2">
    <source>
        <dbReference type="ARBA" id="ARBA00022723"/>
    </source>
</evidence>
<dbReference type="GO" id="GO:0047753">
    <property type="term" value="F:choline-sulfatase activity"/>
    <property type="evidence" value="ECO:0007669"/>
    <property type="project" value="UniProtKB-EC"/>
</dbReference>
<evidence type="ECO:0000259" key="5">
    <source>
        <dbReference type="Pfam" id="PF00884"/>
    </source>
</evidence>
<dbReference type="RefSeq" id="WP_069155163.1">
    <property type="nucleotide sequence ID" value="NZ_DBFYTW010000081.1"/>
</dbReference>
<dbReference type="Proteomes" id="UP000094869">
    <property type="component" value="Unassembled WGS sequence"/>
</dbReference>
<dbReference type="OrthoDB" id="279611at2"/>
<comment type="similarity">
    <text evidence="1">Belongs to the sulfatase family.</text>
</comment>
<evidence type="ECO:0000256" key="1">
    <source>
        <dbReference type="ARBA" id="ARBA00008779"/>
    </source>
</evidence>
<evidence type="ECO:0000256" key="4">
    <source>
        <dbReference type="ARBA" id="ARBA00022837"/>
    </source>
</evidence>
<dbReference type="GO" id="GO:0004065">
    <property type="term" value="F:arylsulfatase activity"/>
    <property type="evidence" value="ECO:0007669"/>
    <property type="project" value="TreeGrafter"/>
</dbReference>
<evidence type="ECO:0000313" key="7">
    <source>
        <dbReference type="EMBL" id="ODR44619.1"/>
    </source>
</evidence>
<gene>
    <name evidence="6" type="primary">betC_3</name>
    <name evidence="7" type="ORF">BEI59_27905</name>
    <name evidence="6" type="ORF">BEI61_05893</name>
    <name evidence="8" type="ORF">BEI63_02710</name>
</gene>
<dbReference type="InterPro" id="IPR000917">
    <property type="entry name" value="Sulfatase_N"/>
</dbReference>
<dbReference type="InterPro" id="IPR017850">
    <property type="entry name" value="Alkaline_phosphatase_core_sf"/>
</dbReference>
<keyword evidence="4" id="KW-0106">Calcium</keyword>
<dbReference type="SUPFAM" id="SSF53649">
    <property type="entry name" value="Alkaline phosphatase-like"/>
    <property type="match status" value="1"/>
</dbReference>
<feature type="domain" description="Sulfatase N-terminal" evidence="5">
    <location>
        <begin position="5"/>
        <end position="277"/>
    </location>
</feature>
<comment type="caution">
    <text evidence="6">The sequence shown here is derived from an EMBL/GenBank/DDBJ whole genome shotgun (WGS) entry which is preliminary data.</text>
</comment>
<evidence type="ECO:0000313" key="9">
    <source>
        <dbReference type="Proteomes" id="UP000094067"/>
    </source>
</evidence>
<dbReference type="EC" id="3.1.6.6" evidence="6"/>